<dbReference type="AlphaFoldDB" id="A0A426ZVR9"/>
<name>A0A426ZVR9_ENSVE</name>
<evidence type="ECO:0000313" key="2">
    <source>
        <dbReference type="EMBL" id="RRT68052.1"/>
    </source>
</evidence>
<organism evidence="2 3">
    <name type="scientific">Ensete ventricosum</name>
    <name type="common">Abyssinian banana</name>
    <name type="synonym">Musa ensete</name>
    <dbReference type="NCBI Taxonomy" id="4639"/>
    <lineage>
        <taxon>Eukaryota</taxon>
        <taxon>Viridiplantae</taxon>
        <taxon>Streptophyta</taxon>
        <taxon>Embryophyta</taxon>
        <taxon>Tracheophyta</taxon>
        <taxon>Spermatophyta</taxon>
        <taxon>Magnoliopsida</taxon>
        <taxon>Liliopsida</taxon>
        <taxon>Zingiberales</taxon>
        <taxon>Musaceae</taxon>
        <taxon>Ensete</taxon>
    </lineage>
</organism>
<evidence type="ECO:0000313" key="3">
    <source>
        <dbReference type="Proteomes" id="UP000287651"/>
    </source>
</evidence>
<protein>
    <submittedName>
        <fullName evidence="2">Uncharacterized protein</fullName>
    </submittedName>
</protein>
<reference evidence="2 3" key="1">
    <citation type="journal article" date="2014" name="Agronomy (Basel)">
        <title>A Draft Genome Sequence for Ensete ventricosum, the Drought-Tolerant Tree Against Hunger.</title>
        <authorList>
            <person name="Harrison J."/>
            <person name="Moore K.A."/>
            <person name="Paszkiewicz K."/>
            <person name="Jones T."/>
            <person name="Grant M."/>
            <person name="Ambacheew D."/>
            <person name="Muzemil S."/>
            <person name="Studholme D.J."/>
        </authorList>
    </citation>
    <scope>NUCLEOTIDE SEQUENCE [LARGE SCALE GENOMIC DNA]</scope>
</reference>
<comment type="caution">
    <text evidence="2">The sequence shown here is derived from an EMBL/GenBank/DDBJ whole genome shotgun (WGS) entry which is preliminary data.</text>
</comment>
<accession>A0A426ZVR9</accession>
<feature type="region of interest" description="Disordered" evidence="1">
    <location>
        <begin position="33"/>
        <end position="78"/>
    </location>
</feature>
<dbReference type="EMBL" id="AMZH03004823">
    <property type="protein sequence ID" value="RRT68052.1"/>
    <property type="molecule type" value="Genomic_DNA"/>
</dbReference>
<dbReference type="Proteomes" id="UP000287651">
    <property type="component" value="Unassembled WGS sequence"/>
</dbReference>
<gene>
    <name evidence="2" type="ORF">B296_00011547</name>
</gene>
<evidence type="ECO:0000256" key="1">
    <source>
        <dbReference type="SAM" id="MobiDB-lite"/>
    </source>
</evidence>
<sequence length="78" mass="8849">MATVDLIGTMLETIERRMEDRLHILFTEIILGRSPSPRRSQHSGSFDRKKKPTKTKEQATDLSCDAQGWTSLDGKTET</sequence>
<proteinExistence type="predicted"/>